<feature type="domain" description="TfuA-like core" evidence="2">
    <location>
        <begin position="47"/>
        <end position="166"/>
    </location>
</feature>
<sequence length="471" mass="50523">MTQKYLFTGPSTPDLPALPGIHVLPPVAAGDLLRLPLREGDTVGIVDGYFHQVRAVRHKEILAVMARGVTVLGASSMGALRAAELSDLGMTGVGQVYADYATGRLEADDEVALLHGPAESGYRPASEPLVTVRATLAAAVRRGDCRADDADRIVRALAAMPYRDRTFHGFPELAGQTGLPRPELAALGAACRRHRVDVKRADARKLIDRMQRPAATPRRAAEPTRTRYLATWQLSARGRNGTEEPGDLAALRLLQLFAGDFPRLNREVRLSLISDACAATCGGAAGDAVAHGIHAGVYGPGTPDFLDQWLTQEELRSCPADERLRRFLVRSYEIAPGIPWDEPLLDRLREVLPRARRVAAAAFRINAEMARRLPGFDTTAPASPRLSNLLMDRWACAPGDADLHALDRGFGSFDDAVAAAAPYYLLARTHPGLLDLTVSAPDADATAPDADATAPDNEGSGTHGCAPAIQR</sequence>
<dbReference type="InterPro" id="IPR012924">
    <property type="entry name" value="TfuA_core"/>
</dbReference>
<name>A0A640UPQ4_9ACTN</name>
<feature type="region of interest" description="Disordered" evidence="1">
    <location>
        <begin position="445"/>
        <end position="471"/>
    </location>
</feature>
<evidence type="ECO:0000259" key="2">
    <source>
        <dbReference type="Pfam" id="PF07812"/>
    </source>
</evidence>
<feature type="compositionally biased region" description="Low complexity" evidence="1">
    <location>
        <begin position="445"/>
        <end position="456"/>
    </location>
</feature>
<keyword evidence="4" id="KW-1185">Reference proteome</keyword>
<comment type="caution">
    <text evidence="3">The sequence shown here is derived from an EMBL/GenBank/DDBJ whole genome shotgun (WGS) entry which is preliminary data.</text>
</comment>
<evidence type="ECO:0000313" key="4">
    <source>
        <dbReference type="Proteomes" id="UP000431826"/>
    </source>
</evidence>
<organism evidence="3 4">
    <name type="scientific">Streptomyces tubercidicus</name>
    <dbReference type="NCBI Taxonomy" id="47759"/>
    <lineage>
        <taxon>Bacteria</taxon>
        <taxon>Bacillati</taxon>
        <taxon>Actinomycetota</taxon>
        <taxon>Actinomycetes</taxon>
        <taxon>Kitasatosporales</taxon>
        <taxon>Streptomycetaceae</taxon>
        <taxon>Streptomyces</taxon>
    </lineage>
</organism>
<dbReference type="RefSeq" id="WP_159742933.1">
    <property type="nucleotide sequence ID" value="NZ_BLIR01000001.1"/>
</dbReference>
<reference evidence="3 4" key="1">
    <citation type="submission" date="2019-12" db="EMBL/GenBank/DDBJ databases">
        <title>Whole genome shotgun sequence of Streptomyces tubercidicus NBRC 13090.</title>
        <authorList>
            <person name="Ichikawa N."/>
            <person name="Kimura A."/>
            <person name="Kitahashi Y."/>
            <person name="Komaki H."/>
            <person name="Tamura T."/>
        </authorList>
    </citation>
    <scope>NUCLEOTIDE SEQUENCE [LARGE SCALE GENOMIC DNA]</scope>
    <source>
        <strain evidence="3 4">NBRC 13090</strain>
    </source>
</reference>
<dbReference type="Pfam" id="PF07812">
    <property type="entry name" value="TfuA"/>
    <property type="match status" value="1"/>
</dbReference>
<dbReference type="Proteomes" id="UP000431826">
    <property type="component" value="Unassembled WGS sequence"/>
</dbReference>
<dbReference type="GeneID" id="96282521"/>
<evidence type="ECO:0000256" key="1">
    <source>
        <dbReference type="SAM" id="MobiDB-lite"/>
    </source>
</evidence>
<dbReference type="OrthoDB" id="118811at2"/>
<dbReference type="EMBL" id="BLIR01000001">
    <property type="protein sequence ID" value="GFE36691.1"/>
    <property type="molecule type" value="Genomic_DNA"/>
</dbReference>
<gene>
    <name evidence="3" type="ORF">Stube_13640</name>
</gene>
<protein>
    <recommendedName>
        <fullName evidence="2">TfuA-like core domain-containing protein</fullName>
    </recommendedName>
</protein>
<proteinExistence type="predicted"/>
<dbReference type="AlphaFoldDB" id="A0A640UPQ4"/>
<accession>A0A640UPQ4</accession>
<evidence type="ECO:0000313" key="3">
    <source>
        <dbReference type="EMBL" id="GFE36691.1"/>
    </source>
</evidence>